<dbReference type="Proteomes" id="UP000636264">
    <property type="component" value="Unassembled WGS sequence"/>
</dbReference>
<protein>
    <recommendedName>
        <fullName evidence="3">Ribbon-helix-helix protein CopG domain-containing protein</fullName>
    </recommendedName>
</protein>
<proteinExistence type="predicted"/>
<dbReference type="SUPFAM" id="SSF47598">
    <property type="entry name" value="Ribbon-helix-helix"/>
    <property type="match status" value="1"/>
</dbReference>
<dbReference type="AlphaFoldDB" id="A0A916RVZ3"/>
<evidence type="ECO:0000313" key="1">
    <source>
        <dbReference type="EMBL" id="GGA71967.1"/>
    </source>
</evidence>
<dbReference type="InterPro" id="IPR010985">
    <property type="entry name" value="Ribbon_hlx_hlx"/>
</dbReference>
<dbReference type="GO" id="GO:0006355">
    <property type="term" value="P:regulation of DNA-templated transcription"/>
    <property type="evidence" value="ECO:0007669"/>
    <property type="project" value="InterPro"/>
</dbReference>
<dbReference type="CDD" id="cd22231">
    <property type="entry name" value="RHH_NikR_HicB-like"/>
    <property type="match status" value="1"/>
</dbReference>
<comment type="caution">
    <text evidence="1">The sequence shown here is derived from an EMBL/GenBank/DDBJ whole genome shotgun (WGS) entry which is preliminary data.</text>
</comment>
<dbReference type="InterPro" id="IPR013321">
    <property type="entry name" value="Arc_rbn_hlx_hlx"/>
</dbReference>
<evidence type="ECO:0008006" key="3">
    <source>
        <dbReference type="Google" id="ProtNLM"/>
    </source>
</evidence>
<dbReference type="Gene3D" id="1.10.1220.10">
    <property type="entry name" value="Met repressor-like"/>
    <property type="match status" value="1"/>
</dbReference>
<keyword evidence="2" id="KW-1185">Reference proteome</keyword>
<reference evidence="1" key="2">
    <citation type="submission" date="2020-09" db="EMBL/GenBank/DDBJ databases">
        <authorList>
            <person name="Sun Q."/>
            <person name="Zhou Y."/>
        </authorList>
    </citation>
    <scope>NUCLEOTIDE SEQUENCE</scope>
    <source>
        <strain evidence="1">CGMCC 1.15320</strain>
    </source>
</reference>
<accession>A0A916RVZ3</accession>
<sequence>MPGTSEDNGGELTAVSVQLNAEMLAAVDRLVDHHSIETRPEAIRLILKRWLTENQMLRLNEEGKRPEELNASNDG</sequence>
<gene>
    <name evidence="1" type="ORF">GCM10011385_27270</name>
</gene>
<evidence type="ECO:0000313" key="2">
    <source>
        <dbReference type="Proteomes" id="UP000636264"/>
    </source>
</evidence>
<name>A0A916RVZ3_9HYPH</name>
<dbReference type="EMBL" id="BMIF01000008">
    <property type="protein sequence ID" value="GGA71967.1"/>
    <property type="molecule type" value="Genomic_DNA"/>
</dbReference>
<reference evidence="1" key="1">
    <citation type="journal article" date="2014" name="Int. J. Syst. Evol. Microbiol.">
        <title>Complete genome sequence of Corynebacterium casei LMG S-19264T (=DSM 44701T), isolated from a smear-ripened cheese.</title>
        <authorList>
            <consortium name="US DOE Joint Genome Institute (JGI-PGF)"/>
            <person name="Walter F."/>
            <person name="Albersmeier A."/>
            <person name="Kalinowski J."/>
            <person name="Ruckert C."/>
        </authorList>
    </citation>
    <scope>NUCLEOTIDE SEQUENCE</scope>
    <source>
        <strain evidence="1">CGMCC 1.15320</strain>
    </source>
</reference>
<organism evidence="1 2">
    <name type="scientific">Nitratireductor aestuarii</name>
    <dbReference type="NCBI Taxonomy" id="1735103"/>
    <lineage>
        <taxon>Bacteria</taxon>
        <taxon>Pseudomonadati</taxon>
        <taxon>Pseudomonadota</taxon>
        <taxon>Alphaproteobacteria</taxon>
        <taxon>Hyphomicrobiales</taxon>
        <taxon>Phyllobacteriaceae</taxon>
        <taxon>Nitratireductor</taxon>
    </lineage>
</organism>
<dbReference type="RefSeq" id="WP_188721633.1">
    <property type="nucleotide sequence ID" value="NZ_BMIF01000008.1"/>
</dbReference>